<evidence type="ECO:0000256" key="2">
    <source>
        <dbReference type="ARBA" id="ARBA00022525"/>
    </source>
</evidence>
<dbReference type="PANTHER" id="PTHR22923">
    <property type="entry name" value="CEREBELLIN-RELATED"/>
    <property type="match status" value="1"/>
</dbReference>
<proteinExistence type="predicted"/>
<dbReference type="Gene3D" id="2.60.120.40">
    <property type="match status" value="1"/>
</dbReference>
<protein>
    <recommendedName>
        <fullName evidence="4">C1q domain-containing protein</fullName>
    </recommendedName>
</protein>
<evidence type="ECO:0000313" key="5">
    <source>
        <dbReference type="EMBL" id="KAK3600806.1"/>
    </source>
</evidence>
<dbReference type="InterPro" id="IPR050822">
    <property type="entry name" value="Cerebellin_Synaptic_Org"/>
</dbReference>
<organism evidence="5 6">
    <name type="scientific">Potamilus streckersoni</name>
    <dbReference type="NCBI Taxonomy" id="2493646"/>
    <lineage>
        <taxon>Eukaryota</taxon>
        <taxon>Metazoa</taxon>
        <taxon>Spiralia</taxon>
        <taxon>Lophotrochozoa</taxon>
        <taxon>Mollusca</taxon>
        <taxon>Bivalvia</taxon>
        <taxon>Autobranchia</taxon>
        <taxon>Heteroconchia</taxon>
        <taxon>Palaeoheterodonta</taxon>
        <taxon>Unionida</taxon>
        <taxon>Unionoidea</taxon>
        <taxon>Unionidae</taxon>
        <taxon>Ambleminae</taxon>
        <taxon>Lampsilini</taxon>
        <taxon>Potamilus</taxon>
    </lineage>
</organism>
<dbReference type="Proteomes" id="UP001195483">
    <property type="component" value="Unassembled WGS sequence"/>
</dbReference>
<keyword evidence="2" id="KW-0964">Secreted</keyword>
<reference evidence="5" key="1">
    <citation type="journal article" date="2021" name="Genome Biol. Evol.">
        <title>A High-Quality Reference Genome for a Parasitic Bivalve with Doubly Uniparental Inheritance (Bivalvia: Unionida).</title>
        <authorList>
            <person name="Smith C.H."/>
        </authorList>
    </citation>
    <scope>NUCLEOTIDE SEQUENCE</scope>
    <source>
        <strain evidence="5">CHS0354</strain>
    </source>
</reference>
<name>A0AAE0SZH3_9BIVA</name>
<dbReference type="InterPro" id="IPR008983">
    <property type="entry name" value="Tumour_necrosis_fac-like_dom"/>
</dbReference>
<dbReference type="InterPro" id="IPR001073">
    <property type="entry name" value="C1q_dom"/>
</dbReference>
<dbReference type="GO" id="GO:0005576">
    <property type="term" value="C:extracellular region"/>
    <property type="evidence" value="ECO:0007669"/>
    <property type="project" value="UniProtKB-SubCell"/>
</dbReference>
<evidence type="ECO:0000256" key="3">
    <source>
        <dbReference type="ARBA" id="ARBA00022729"/>
    </source>
</evidence>
<comment type="caution">
    <text evidence="5">The sequence shown here is derived from an EMBL/GenBank/DDBJ whole genome shotgun (WGS) entry which is preliminary data.</text>
</comment>
<reference evidence="5" key="3">
    <citation type="submission" date="2023-05" db="EMBL/GenBank/DDBJ databases">
        <authorList>
            <person name="Smith C.H."/>
        </authorList>
    </citation>
    <scope>NUCLEOTIDE SEQUENCE</scope>
    <source>
        <strain evidence="5">CHS0354</strain>
        <tissue evidence="5">Mantle</tissue>
    </source>
</reference>
<evidence type="ECO:0000256" key="1">
    <source>
        <dbReference type="ARBA" id="ARBA00004613"/>
    </source>
</evidence>
<dbReference type="SMART" id="SM00110">
    <property type="entry name" value="C1Q"/>
    <property type="match status" value="1"/>
</dbReference>
<dbReference type="AlphaFoldDB" id="A0AAE0SZH3"/>
<accession>A0AAE0SZH3</accession>
<evidence type="ECO:0000313" key="6">
    <source>
        <dbReference type="Proteomes" id="UP001195483"/>
    </source>
</evidence>
<gene>
    <name evidence="5" type="ORF">CHS0354_020483</name>
</gene>
<keyword evidence="3" id="KW-0732">Signal</keyword>
<feature type="domain" description="C1q" evidence="4">
    <location>
        <begin position="46"/>
        <end position="199"/>
    </location>
</feature>
<dbReference type="PROSITE" id="PS50871">
    <property type="entry name" value="C1Q"/>
    <property type="match status" value="1"/>
</dbReference>
<dbReference type="PRINTS" id="PR00007">
    <property type="entry name" value="COMPLEMNTC1Q"/>
</dbReference>
<comment type="subcellular location">
    <subcellularLocation>
        <location evidence="1">Secreted</location>
    </subcellularLocation>
</comment>
<dbReference type="EMBL" id="JAEAOA010001246">
    <property type="protein sequence ID" value="KAK3600806.1"/>
    <property type="molecule type" value="Genomic_DNA"/>
</dbReference>
<evidence type="ECO:0000259" key="4">
    <source>
        <dbReference type="PROSITE" id="PS50871"/>
    </source>
</evidence>
<keyword evidence="6" id="KW-1185">Reference proteome</keyword>
<sequence>MASVIGNIRTDIRTSNGDTGERLRNLEAKIKTVEGNVENIRSNLKAGATKIALHARVSNNLSQFSPGQTIIFDDVYINLGNGYQRNRGVFRVPIEGIYIILVTVSTDSTSAPDYEVVRNGDLLCRASVAAFTNIYVYVGSPCNAILPLNVGDEIWTRVGHYRPTDKIREQATRSKGVPKAPHHGDILLRPFPVVPCNPVFIH</sequence>
<dbReference type="PANTHER" id="PTHR22923:SF116">
    <property type="entry name" value="C1Q DOMAIN-CONTAINING PROTEIN"/>
    <property type="match status" value="1"/>
</dbReference>
<dbReference type="SUPFAM" id="SSF49842">
    <property type="entry name" value="TNF-like"/>
    <property type="match status" value="1"/>
</dbReference>
<dbReference type="Pfam" id="PF00386">
    <property type="entry name" value="C1q"/>
    <property type="match status" value="1"/>
</dbReference>
<reference evidence="5" key="2">
    <citation type="journal article" date="2021" name="Genome Biol. Evol.">
        <title>Developing a high-quality reference genome for a parasitic bivalve with doubly uniparental inheritance (Bivalvia: Unionida).</title>
        <authorList>
            <person name="Smith C.H."/>
        </authorList>
    </citation>
    <scope>NUCLEOTIDE SEQUENCE</scope>
    <source>
        <strain evidence="5">CHS0354</strain>
        <tissue evidence="5">Mantle</tissue>
    </source>
</reference>